<dbReference type="InterPro" id="IPR016709">
    <property type="entry name" value="HadA-like"/>
</dbReference>
<protein>
    <recommendedName>
        <fullName evidence="1">FAS1-like dehydratase domain-containing protein</fullName>
    </recommendedName>
</protein>
<dbReference type="AlphaFoldDB" id="A0A381V1T8"/>
<reference evidence="2" key="1">
    <citation type="submission" date="2018-05" db="EMBL/GenBank/DDBJ databases">
        <authorList>
            <person name="Lanie J.A."/>
            <person name="Ng W.-L."/>
            <person name="Kazmierczak K.M."/>
            <person name="Andrzejewski T.M."/>
            <person name="Davidsen T.M."/>
            <person name="Wayne K.J."/>
            <person name="Tettelin H."/>
            <person name="Glass J.I."/>
            <person name="Rusch D."/>
            <person name="Podicherti R."/>
            <person name="Tsui H.-C.T."/>
            <person name="Winkler M.E."/>
        </authorList>
    </citation>
    <scope>NUCLEOTIDE SEQUENCE</scope>
</reference>
<evidence type="ECO:0000259" key="1">
    <source>
        <dbReference type="Pfam" id="PF13452"/>
    </source>
</evidence>
<feature type="domain" description="FAS1-like dehydratase" evidence="1">
    <location>
        <begin position="5"/>
        <end position="137"/>
    </location>
</feature>
<dbReference type="Gene3D" id="3.10.129.10">
    <property type="entry name" value="Hotdog Thioesterase"/>
    <property type="match status" value="1"/>
</dbReference>
<accession>A0A381V1T8</accession>
<proteinExistence type="predicted"/>
<organism evidence="2">
    <name type="scientific">marine metagenome</name>
    <dbReference type="NCBI Taxonomy" id="408172"/>
    <lineage>
        <taxon>unclassified sequences</taxon>
        <taxon>metagenomes</taxon>
        <taxon>ecological metagenomes</taxon>
    </lineage>
</organism>
<dbReference type="InterPro" id="IPR029069">
    <property type="entry name" value="HotDog_dom_sf"/>
</dbReference>
<dbReference type="EMBL" id="UINC01007624">
    <property type="protein sequence ID" value="SVA34315.1"/>
    <property type="molecule type" value="Genomic_DNA"/>
</dbReference>
<dbReference type="InterPro" id="IPR039569">
    <property type="entry name" value="FAS1-like_DH_region"/>
</dbReference>
<dbReference type="PIRSF" id="PIRSF018072">
    <property type="entry name" value="UCP018072"/>
    <property type="match status" value="1"/>
</dbReference>
<dbReference type="CDD" id="cd03441">
    <property type="entry name" value="R_hydratase_like"/>
    <property type="match status" value="1"/>
</dbReference>
<dbReference type="SUPFAM" id="SSF54637">
    <property type="entry name" value="Thioesterase/thiol ester dehydrase-isomerase"/>
    <property type="match status" value="1"/>
</dbReference>
<dbReference type="Pfam" id="PF13452">
    <property type="entry name" value="FAS1_DH_region"/>
    <property type="match status" value="1"/>
</dbReference>
<gene>
    <name evidence="2" type="ORF">METZ01_LOCUS87169</name>
</gene>
<sequence>MLERSLIGKTYPPVVFEVEKQRLRFFAKATGQTDPVYLDETAAKKKGHPSLLAPPTFLTTIGMEQEKPYQYLTDLNIKMECLLHAGQEYTYHVPVHAGDTITMVSKIADMFDKKNGSLQFLVFISIYTNQQQNIVAEARSTLVVRKEQV</sequence>
<evidence type="ECO:0000313" key="2">
    <source>
        <dbReference type="EMBL" id="SVA34315.1"/>
    </source>
</evidence>
<name>A0A381V1T8_9ZZZZ</name>